<sequence>ATLTFHLRPMNCTLYLFMLLMLYLNLLLVDNSVADEANYTDLESIGLYNYGLYKFRNQTNGKSLLIKDVGFTFKFHQKTFKSLIAFRTEATVFMADEFENGKPVRSFRIVNGSSSQSNSNVDTYSDRILVYSYYIMYCKSHPATYVHLGMFIYKNGTIQYLIYEANSTTENCSMTIEITDGIFNGSTNGNGIIDQRVLIHKKVYPSSSIVKGNVLTFVPKLRCRSKLDQLSCTAESQLNASCSWCLDCKICVQNTSLCNCSKKVGTTVSKVDGLDDSGSSTDSETLKATSQRHDIASEMSTVVHAVTESTKNTNDNDDSTIDSESSKATSQRHDIASEMSTVVHAVTESTKNTNDNNDSTIDSESSKATSQRHDTASEMSTVVHAVTESTKNTNDNNDSTIDSESSKATSQRHDTASEMSTVVHAVTESTKNTNDNNDSTIDSESSKATSQRHDTASEMSTVVHAVTESTKNTNDNNDSTIDSESSKATSQRHDTASEMSTVVHAVTESTKNTNDNNDSTIDSESSMATIQPKDVEQTRSTNDSKPRVAYTKHIYYILGIVSALFVLFIVCIILCKYLYKQY</sequence>
<proteinExistence type="predicted"/>
<feature type="non-terminal residue" evidence="3">
    <location>
        <position position="582"/>
    </location>
</feature>
<feature type="region of interest" description="Disordered" evidence="1">
    <location>
        <begin position="271"/>
        <end position="544"/>
    </location>
</feature>
<evidence type="ECO:0000313" key="4">
    <source>
        <dbReference type="Proteomes" id="UP001292079"/>
    </source>
</evidence>
<reference evidence="3" key="2">
    <citation type="journal article" date="2023" name="Infect Dis Poverty">
        <title>Chromosome-scale genome of the human blood fluke Schistosoma mekongi and its implications for public health.</title>
        <authorList>
            <person name="Zhou M."/>
            <person name="Xu L."/>
            <person name="Xu D."/>
            <person name="Chen W."/>
            <person name="Khan J."/>
            <person name="Hu Y."/>
            <person name="Huang H."/>
            <person name="Wei H."/>
            <person name="Zhang Y."/>
            <person name="Chusongsang P."/>
            <person name="Tanasarnprasert K."/>
            <person name="Hu X."/>
            <person name="Limpanont Y."/>
            <person name="Lv Z."/>
        </authorList>
    </citation>
    <scope>NUCLEOTIDE SEQUENCE</scope>
    <source>
        <strain evidence="3">LV_2022a</strain>
    </source>
</reference>
<name>A0AAE2D2R3_SCHME</name>
<feature type="compositionally biased region" description="Low complexity" evidence="1">
    <location>
        <begin position="507"/>
        <end position="526"/>
    </location>
</feature>
<protein>
    <submittedName>
        <fullName evidence="3">Uncharacterized protein</fullName>
    </submittedName>
</protein>
<dbReference type="EMBL" id="JALJAT010000005">
    <property type="protein sequence ID" value="KAK4469017.1"/>
    <property type="molecule type" value="Genomic_DNA"/>
</dbReference>
<dbReference type="AlphaFoldDB" id="A0AAE2D2R3"/>
<organism evidence="3 4">
    <name type="scientific">Schistosoma mekongi</name>
    <name type="common">Parasitic worm</name>
    <dbReference type="NCBI Taxonomy" id="38744"/>
    <lineage>
        <taxon>Eukaryota</taxon>
        <taxon>Metazoa</taxon>
        <taxon>Spiralia</taxon>
        <taxon>Lophotrochozoa</taxon>
        <taxon>Platyhelminthes</taxon>
        <taxon>Trematoda</taxon>
        <taxon>Digenea</taxon>
        <taxon>Strigeidida</taxon>
        <taxon>Schistosomatoidea</taxon>
        <taxon>Schistosomatidae</taxon>
        <taxon>Schistosoma</taxon>
    </lineage>
</organism>
<keyword evidence="4" id="KW-1185">Reference proteome</keyword>
<keyword evidence="2" id="KW-0812">Transmembrane</keyword>
<feature type="compositionally biased region" description="Low complexity" evidence="1">
    <location>
        <begin position="427"/>
        <end position="443"/>
    </location>
</feature>
<keyword evidence="2" id="KW-0472">Membrane</keyword>
<keyword evidence="2" id="KW-1133">Transmembrane helix</keyword>
<reference evidence="3" key="1">
    <citation type="submission" date="2022-04" db="EMBL/GenBank/DDBJ databases">
        <authorList>
            <person name="Xu L."/>
            <person name="Lv Z."/>
        </authorList>
    </citation>
    <scope>NUCLEOTIDE SEQUENCE</scope>
    <source>
        <strain evidence="3">LV_2022a</strain>
    </source>
</reference>
<comment type="caution">
    <text evidence="3">The sequence shown here is derived from an EMBL/GenBank/DDBJ whole genome shotgun (WGS) entry which is preliminary data.</text>
</comment>
<feature type="transmembrane region" description="Helical" evidence="2">
    <location>
        <begin position="554"/>
        <end position="579"/>
    </location>
</feature>
<evidence type="ECO:0000256" key="1">
    <source>
        <dbReference type="SAM" id="MobiDB-lite"/>
    </source>
</evidence>
<evidence type="ECO:0000256" key="2">
    <source>
        <dbReference type="SAM" id="Phobius"/>
    </source>
</evidence>
<feature type="compositionally biased region" description="Basic and acidic residues" evidence="1">
    <location>
        <begin position="533"/>
        <end position="544"/>
    </location>
</feature>
<feature type="compositionally biased region" description="Low complexity" evidence="1">
    <location>
        <begin position="467"/>
        <end position="483"/>
    </location>
</feature>
<dbReference type="Proteomes" id="UP001292079">
    <property type="component" value="Unassembled WGS sequence"/>
</dbReference>
<feature type="transmembrane region" description="Helical" evidence="2">
    <location>
        <begin position="12"/>
        <end position="29"/>
    </location>
</feature>
<feature type="compositionally biased region" description="Low complexity" evidence="1">
    <location>
        <begin position="347"/>
        <end position="363"/>
    </location>
</feature>
<gene>
    <name evidence="3" type="ORF">MN116_000161</name>
</gene>
<feature type="compositionally biased region" description="Low complexity" evidence="1">
    <location>
        <begin position="387"/>
        <end position="403"/>
    </location>
</feature>
<evidence type="ECO:0000313" key="3">
    <source>
        <dbReference type="EMBL" id="KAK4469017.1"/>
    </source>
</evidence>
<accession>A0AAE2D2R3</accession>